<evidence type="ECO:0000259" key="6">
    <source>
        <dbReference type="Pfam" id="PF07291"/>
    </source>
</evidence>
<dbReference type="GO" id="GO:0016020">
    <property type="term" value="C:membrane"/>
    <property type="evidence" value="ECO:0007669"/>
    <property type="project" value="UniProtKB-SubCell"/>
</dbReference>
<sequence>MYKNKRIILGKYILRFSRLFFMVLFLYAGLTKLLSMTLFIDNLSNSPMLNNNEVILAIAYGLPITELTVSALLFIKKQLSISLFLILFLLIGYISYLVALLFMYPEIPCNCRSFFPILNWHGHLYFTIGCTLLAIASIIIKILLRSEAGTSRKPEKE</sequence>
<dbReference type="Proteomes" id="UP000553034">
    <property type="component" value="Unassembled WGS sequence"/>
</dbReference>
<evidence type="ECO:0000256" key="1">
    <source>
        <dbReference type="ARBA" id="ARBA00004141"/>
    </source>
</evidence>
<dbReference type="Pfam" id="PF07291">
    <property type="entry name" value="MauE"/>
    <property type="match status" value="1"/>
</dbReference>
<feature type="domain" description="Methylamine utilisation protein MauE" evidence="6">
    <location>
        <begin position="11"/>
        <end position="138"/>
    </location>
</feature>
<evidence type="ECO:0000256" key="5">
    <source>
        <dbReference type="SAM" id="Phobius"/>
    </source>
</evidence>
<keyword evidence="8" id="KW-1185">Reference proteome</keyword>
<name>A0A840ESF3_9FLAO</name>
<evidence type="ECO:0000313" key="8">
    <source>
        <dbReference type="Proteomes" id="UP000553034"/>
    </source>
</evidence>
<feature type="transmembrane region" description="Helical" evidence="5">
    <location>
        <begin position="124"/>
        <end position="144"/>
    </location>
</feature>
<accession>A0A840ESF3</accession>
<keyword evidence="3 5" id="KW-1133">Transmembrane helix</keyword>
<keyword evidence="4 5" id="KW-0472">Membrane</keyword>
<comment type="subcellular location">
    <subcellularLocation>
        <location evidence="1">Membrane</location>
        <topology evidence="1">Multi-pass membrane protein</topology>
    </subcellularLocation>
</comment>
<protein>
    <submittedName>
        <fullName evidence="7">Putative membrane protein YphA (DoxX/SURF4 family)</fullName>
    </submittedName>
</protein>
<proteinExistence type="predicted"/>
<reference evidence="7 8" key="1">
    <citation type="submission" date="2020-08" db="EMBL/GenBank/DDBJ databases">
        <title>Genomic Encyclopedia of Type Strains, Phase IV (KMG-IV): sequencing the most valuable type-strain genomes for metagenomic binning, comparative biology and taxonomic classification.</title>
        <authorList>
            <person name="Goeker M."/>
        </authorList>
    </citation>
    <scope>NUCLEOTIDE SEQUENCE [LARGE SCALE GENOMIC DNA]</scope>
    <source>
        <strain evidence="7 8">DSM 29568</strain>
    </source>
</reference>
<dbReference type="RefSeq" id="WP_183478238.1">
    <property type="nucleotide sequence ID" value="NZ_JACIFO010000012.1"/>
</dbReference>
<comment type="caution">
    <text evidence="7">The sequence shown here is derived from an EMBL/GenBank/DDBJ whole genome shotgun (WGS) entry which is preliminary data.</text>
</comment>
<feature type="transmembrane region" description="Helical" evidence="5">
    <location>
        <begin position="54"/>
        <end position="75"/>
    </location>
</feature>
<dbReference type="AlphaFoldDB" id="A0A840ESF3"/>
<organism evidence="7 8">
    <name type="scientific">Mesonia hippocampi</name>
    <dbReference type="NCBI Taxonomy" id="1628250"/>
    <lineage>
        <taxon>Bacteria</taxon>
        <taxon>Pseudomonadati</taxon>
        <taxon>Bacteroidota</taxon>
        <taxon>Flavobacteriia</taxon>
        <taxon>Flavobacteriales</taxon>
        <taxon>Flavobacteriaceae</taxon>
        <taxon>Mesonia</taxon>
    </lineage>
</organism>
<evidence type="ECO:0000256" key="3">
    <source>
        <dbReference type="ARBA" id="ARBA00022989"/>
    </source>
</evidence>
<evidence type="ECO:0000256" key="4">
    <source>
        <dbReference type="ARBA" id="ARBA00023136"/>
    </source>
</evidence>
<gene>
    <name evidence="7" type="ORF">GGR32_002212</name>
</gene>
<keyword evidence="2 5" id="KW-0812">Transmembrane</keyword>
<dbReference type="InterPro" id="IPR009908">
    <property type="entry name" value="Methylamine_util_MauE"/>
</dbReference>
<dbReference type="GO" id="GO:0030416">
    <property type="term" value="P:methylamine metabolic process"/>
    <property type="evidence" value="ECO:0007669"/>
    <property type="project" value="InterPro"/>
</dbReference>
<evidence type="ECO:0000256" key="2">
    <source>
        <dbReference type="ARBA" id="ARBA00022692"/>
    </source>
</evidence>
<feature type="transmembrane region" description="Helical" evidence="5">
    <location>
        <begin position="82"/>
        <end position="104"/>
    </location>
</feature>
<feature type="transmembrane region" description="Helical" evidence="5">
    <location>
        <begin position="12"/>
        <end position="34"/>
    </location>
</feature>
<evidence type="ECO:0000313" key="7">
    <source>
        <dbReference type="EMBL" id="MBB4119900.1"/>
    </source>
</evidence>
<dbReference type="EMBL" id="JACIFO010000012">
    <property type="protein sequence ID" value="MBB4119900.1"/>
    <property type="molecule type" value="Genomic_DNA"/>
</dbReference>